<feature type="transmembrane region" description="Helical" evidence="7">
    <location>
        <begin position="20"/>
        <end position="39"/>
    </location>
</feature>
<evidence type="ECO:0000259" key="8">
    <source>
        <dbReference type="Pfam" id="PF00924"/>
    </source>
</evidence>
<reference evidence="11 12" key="1">
    <citation type="submission" date="2023-09" db="EMBL/GenBank/DDBJ databases">
        <authorList>
            <person name="Rey-Velasco X."/>
        </authorList>
    </citation>
    <scope>NUCLEOTIDE SEQUENCE [LARGE SCALE GENOMIC DNA]</scope>
    <source>
        <strain evidence="11 12">W332</strain>
    </source>
</reference>
<dbReference type="InterPro" id="IPR006685">
    <property type="entry name" value="MscS_channel_2nd"/>
</dbReference>
<dbReference type="Pfam" id="PF21088">
    <property type="entry name" value="MS_channel_1st"/>
    <property type="match status" value="1"/>
</dbReference>
<evidence type="ECO:0000256" key="3">
    <source>
        <dbReference type="ARBA" id="ARBA00022475"/>
    </source>
</evidence>
<dbReference type="Pfam" id="PF00924">
    <property type="entry name" value="MS_channel_2nd"/>
    <property type="match status" value="1"/>
</dbReference>
<keyword evidence="3" id="KW-1003">Cell membrane</keyword>
<comment type="similarity">
    <text evidence="2">Belongs to the MscS (TC 1.A.23) family.</text>
</comment>
<organism evidence="11 12">
    <name type="scientific">Microcosmobacter mediterraneus</name>
    <dbReference type="NCBI Taxonomy" id="3075607"/>
    <lineage>
        <taxon>Bacteria</taxon>
        <taxon>Pseudomonadati</taxon>
        <taxon>Bacteroidota</taxon>
        <taxon>Flavobacteriia</taxon>
        <taxon>Flavobacteriales</taxon>
        <taxon>Flavobacteriaceae</taxon>
        <taxon>Microcosmobacter</taxon>
    </lineage>
</organism>
<evidence type="ECO:0000256" key="4">
    <source>
        <dbReference type="ARBA" id="ARBA00022692"/>
    </source>
</evidence>
<accession>A0ABU2YGM1</accession>
<evidence type="ECO:0000259" key="10">
    <source>
        <dbReference type="Pfam" id="PF21088"/>
    </source>
</evidence>
<dbReference type="PANTHER" id="PTHR30347">
    <property type="entry name" value="POTASSIUM CHANNEL RELATED"/>
    <property type="match status" value="1"/>
</dbReference>
<dbReference type="InterPro" id="IPR052702">
    <property type="entry name" value="MscS-like_channel"/>
</dbReference>
<feature type="domain" description="Mechanosensitive ion channel MscS C-terminal" evidence="9">
    <location>
        <begin position="181"/>
        <end position="262"/>
    </location>
</feature>
<evidence type="ECO:0000313" key="11">
    <source>
        <dbReference type="EMBL" id="MDT0557296.1"/>
    </source>
</evidence>
<dbReference type="InterPro" id="IPR049142">
    <property type="entry name" value="MS_channel_1st"/>
</dbReference>
<dbReference type="SUPFAM" id="SSF82861">
    <property type="entry name" value="Mechanosensitive channel protein MscS (YggB), transmembrane region"/>
    <property type="match status" value="1"/>
</dbReference>
<sequence>MEKITKFLNYEITVGEGFHLSIRAILIVIVLLIVTAIILKALKKLITKKIPQEDKPKFNSVFTFTKFFVYLVIVLITLQNSGIQLTAILTASAALLVGIGLALQTFFQDIISGIFILVDQSIHVGDILEIDGKVGRISEIRLRTTRAVTIDNKVLIIPNHKYLTNIIYNWTENGIETRESVSVGVAYGSDIELVKQLLTEAAKSHPSVLSKPAPMVLFTDFADSSLNFKLVFTLNNSFEAVIPKSEIRFKINELFKERNISIPFPQRDVHLYSK</sequence>
<evidence type="ECO:0000256" key="5">
    <source>
        <dbReference type="ARBA" id="ARBA00022989"/>
    </source>
</evidence>
<keyword evidence="12" id="KW-1185">Reference proteome</keyword>
<keyword evidence="6 7" id="KW-0472">Membrane</keyword>
<evidence type="ECO:0000256" key="2">
    <source>
        <dbReference type="ARBA" id="ARBA00008017"/>
    </source>
</evidence>
<dbReference type="SUPFAM" id="SSF50182">
    <property type="entry name" value="Sm-like ribonucleoproteins"/>
    <property type="match status" value="1"/>
</dbReference>
<comment type="subcellular location">
    <subcellularLocation>
        <location evidence="1">Cell membrane</location>
        <topology evidence="1">Multi-pass membrane protein</topology>
    </subcellularLocation>
</comment>
<comment type="caution">
    <text evidence="11">The sequence shown here is derived from an EMBL/GenBank/DDBJ whole genome shotgun (WGS) entry which is preliminary data.</text>
</comment>
<name>A0ABU2YGM1_9FLAO</name>
<evidence type="ECO:0000259" key="9">
    <source>
        <dbReference type="Pfam" id="PF21082"/>
    </source>
</evidence>
<evidence type="ECO:0000256" key="7">
    <source>
        <dbReference type="SAM" id="Phobius"/>
    </source>
</evidence>
<dbReference type="Gene3D" id="3.30.70.100">
    <property type="match status" value="1"/>
</dbReference>
<proteinExistence type="inferred from homology"/>
<dbReference type="InterPro" id="IPR011066">
    <property type="entry name" value="MscS_channel_C_sf"/>
</dbReference>
<feature type="transmembrane region" description="Helical" evidence="7">
    <location>
        <begin position="85"/>
        <end position="107"/>
    </location>
</feature>
<dbReference type="SUPFAM" id="SSF82689">
    <property type="entry name" value="Mechanosensitive channel protein MscS (YggB), C-terminal domain"/>
    <property type="match status" value="1"/>
</dbReference>
<protein>
    <submittedName>
        <fullName evidence="11">Mechanosensitive ion channel</fullName>
    </submittedName>
</protein>
<dbReference type="InterPro" id="IPR010920">
    <property type="entry name" value="LSM_dom_sf"/>
</dbReference>
<dbReference type="Pfam" id="PF21082">
    <property type="entry name" value="MS_channel_3rd"/>
    <property type="match status" value="1"/>
</dbReference>
<feature type="transmembrane region" description="Helical" evidence="7">
    <location>
        <begin position="60"/>
        <end position="79"/>
    </location>
</feature>
<evidence type="ECO:0000256" key="6">
    <source>
        <dbReference type="ARBA" id="ARBA00023136"/>
    </source>
</evidence>
<dbReference type="Proteomes" id="UP001259492">
    <property type="component" value="Unassembled WGS sequence"/>
</dbReference>
<feature type="domain" description="Mechanosensitive ion channel transmembrane helices 2/3" evidence="10">
    <location>
        <begin position="64"/>
        <end position="104"/>
    </location>
</feature>
<dbReference type="InterPro" id="IPR023408">
    <property type="entry name" value="MscS_beta-dom_sf"/>
</dbReference>
<keyword evidence="4 7" id="KW-0812">Transmembrane</keyword>
<keyword evidence="5 7" id="KW-1133">Transmembrane helix</keyword>
<dbReference type="Gene3D" id="1.10.287.1260">
    <property type="match status" value="1"/>
</dbReference>
<gene>
    <name evidence="11" type="ORF">RM697_01470</name>
</gene>
<dbReference type="PANTHER" id="PTHR30347:SF1">
    <property type="entry name" value="MECHANOSENSITIVE CHANNEL MSCK"/>
    <property type="match status" value="1"/>
</dbReference>
<dbReference type="EMBL" id="JAVRIA010000001">
    <property type="protein sequence ID" value="MDT0557296.1"/>
    <property type="molecule type" value="Genomic_DNA"/>
</dbReference>
<dbReference type="InterPro" id="IPR049278">
    <property type="entry name" value="MS_channel_C"/>
</dbReference>
<feature type="domain" description="Mechanosensitive ion channel MscS" evidence="8">
    <location>
        <begin position="106"/>
        <end position="171"/>
    </location>
</feature>
<evidence type="ECO:0000256" key="1">
    <source>
        <dbReference type="ARBA" id="ARBA00004651"/>
    </source>
</evidence>
<evidence type="ECO:0000313" key="12">
    <source>
        <dbReference type="Proteomes" id="UP001259492"/>
    </source>
</evidence>
<dbReference type="Gene3D" id="2.30.30.60">
    <property type="match status" value="1"/>
</dbReference>
<dbReference type="InterPro" id="IPR011014">
    <property type="entry name" value="MscS_channel_TM-2"/>
</dbReference>
<dbReference type="RefSeq" id="WP_311426067.1">
    <property type="nucleotide sequence ID" value="NZ_JAVRIA010000001.1"/>
</dbReference>